<dbReference type="PROSITE" id="PS01081">
    <property type="entry name" value="HTH_TETR_1"/>
    <property type="match status" value="1"/>
</dbReference>
<gene>
    <name evidence="6" type="ORF">L4923_00485</name>
</gene>
<evidence type="ECO:0000256" key="4">
    <source>
        <dbReference type="PROSITE-ProRule" id="PRU00335"/>
    </source>
</evidence>
<keyword evidence="1" id="KW-0805">Transcription regulation</keyword>
<proteinExistence type="predicted"/>
<evidence type="ECO:0000256" key="1">
    <source>
        <dbReference type="ARBA" id="ARBA00023015"/>
    </source>
</evidence>
<dbReference type="InterPro" id="IPR001647">
    <property type="entry name" value="HTH_TetR"/>
</dbReference>
<dbReference type="Pfam" id="PF16925">
    <property type="entry name" value="TetR_C_13"/>
    <property type="match status" value="1"/>
</dbReference>
<accession>A0ABS9Q7V9</accession>
<comment type="caution">
    <text evidence="6">The sequence shown here is derived from an EMBL/GenBank/DDBJ whole genome shotgun (WGS) entry which is preliminary data.</text>
</comment>
<organism evidence="6 7">
    <name type="scientific">Mesorhizobium retamae</name>
    <dbReference type="NCBI Taxonomy" id="2912854"/>
    <lineage>
        <taxon>Bacteria</taxon>
        <taxon>Pseudomonadati</taxon>
        <taxon>Pseudomonadota</taxon>
        <taxon>Alphaproteobacteria</taxon>
        <taxon>Hyphomicrobiales</taxon>
        <taxon>Phyllobacteriaceae</taxon>
        <taxon>Mesorhizobium</taxon>
    </lineage>
</organism>
<dbReference type="Gene3D" id="1.10.357.10">
    <property type="entry name" value="Tetracycline Repressor, domain 2"/>
    <property type="match status" value="1"/>
</dbReference>
<dbReference type="Proteomes" id="UP001201701">
    <property type="component" value="Unassembled WGS sequence"/>
</dbReference>
<keyword evidence="3" id="KW-0804">Transcription</keyword>
<dbReference type="InterPro" id="IPR009057">
    <property type="entry name" value="Homeodomain-like_sf"/>
</dbReference>
<keyword evidence="7" id="KW-1185">Reference proteome</keyword>
<evidence type="ECO:0000256" key="3">
    <source>
        <dbReference type="ARBA" id="ARBA00023163"/>
    </source>
</evidence>
<dbReference type="PROSITE" id="PS50977">
    <property type="entry name" value="HTH_TETR_2"/>
    <property type="match status" value="1"/>
</dbReference>
<evidence type="ECO:0000313" key="6">
    <source>
        <dbReference type="EMBL" id="MCG7503487.1"/>
    </source>
</evidence>
<sequence length="210" mass="22771">MADRGRPRSFDRTEALERAMQVFWKKGYEGASLNDLTAAMGIGCPSLYAAFGSKEDLFLEAIAHYTKVIGTEIWEAIEKASTARAATQDFLNATVKAYSRTDLPQGCLIALGALHQDSSSGRICADLRRRRAENIDALRSRFQRGIAEGDLPAGFDCDAAALFYATTQHGMSIIARDGASREALDAVAKGAMAAFQPLVDKAYADKQLEP</sequence>
<dbReference type="SUPFAM" id="SSF46689">
    <property type="entry name" value="Homeodomain-like"/>
    <property type="match status" value="1"/>
</dbReference>
<reference evidence="6 7" key="1">
    <citation type="submission" date="2022-02" db="EMBL/GenBank/DDBJ databases">
        <title>Draft genome sequence of Mezorhizobium retamae strain IRAMC:0171 isolated from Retama raetam nodules.</title>
        <authorList>
            <person name="Bengaied R."/>
            <person name="Sbissi I."/>
            <person name="Huber K."/>
            <person name="Ghodbane F."/>
            <person name="Nouioui I."/>
            <person name="Tarhouni M."/>
            <person name="Gtari M."/>
        </authorList>
    </citation>
    <scope>NUCLEOTIDE SEQUENCE [LARGE SCALE GENOMIC DNA]</scope>
    <source>
        <strain evidence="6 7">IRAMC:0171</strain>
    </source>
</reference>
<dbReference type="InterPro" id="IPR036271">
    <property type="entry name" value="Tet_transcr_reg_TetR-rel_C_sf"/>
</dbReference>
<evidence type="ECO:0000259" key="5">
    <source>
        <dbReference type="PROSITE" id="PS50977"/>
    </source>
</evidence>
<dbReference type="InterPro" id="IPR011075">
    <property type="entry name" value="TetR_C"/>
</dbReference>
<name>A0ABS9Q7V9_9HYPH</name>
<dbReference type="EMBL" id="JAKREW010000001">
    <property type="protein sequence ID" value="MCG7503487.1"/>
    <property type="molecule type" value="Genomic_DNA"/>
</dbReference>
<dbReference type="PANTHER" id="PTHR47506">
    <property type="entry name" value="TRANSCRIPTIONAL REGULATORY PROTEIN"/>
    <property type="match status" value="1"/>
</dbReference>
<dbReference type="PANTHER" id="PTHR47506:SF1">
    <property type="entry name" value="HTH-TYPE TRANSCRIPTIONAL REGULATOR YJDC"/>
    <property type="match status" value="1"/>
</dbReference>
<dbReference type="Pfam" id="PF00440">
    <property type="entry name" value="TetR_N"/>
    <property type="match status" value="1"/>
</dbReference>
<keyword evidence="2 4" id="KW-0238">DNA-binding</keyword>
<dbReference type="SUPFAM" id="SSF48498">
    <property type="entry name" value="Tetracyclin repressor-like, C-terminal domain"/>
    <property type="match status" value="1"/>
</dbReference>
<dbReference type="Gene3D" id="1.10.10.60">
    <property type="entry name" value="Homeodomain-like"/>
    <property type="match status" value="1"/>
</dbReference>
<dbReference type="RefSeq" id="WP_239360835.1">
    <property type="nucleotide sequence ID" value="NZ_JAKREW010000001.1"/>
</dbReference>
<feature type="DNA-binding region" description="H-T-H motif" evidence="4">
    <location>
        <begin position="32"/>
        <end position="51"/>
    </location>
</feature>
<protein>
    <submittedName>
        <fullName evidence="6">TetR/AcrR family transcriptional regulator</fullName>
    </submittedName>
</protein>
<evidence type="ECO:0000313" key="7">
    <source>
        <dbReference type="Proteomes" id="UP001201701"/>
    </source>
</evidence>
<dbReference type="InterPro" id="IPR023772">
    <property type="entry name" value="DNA-bd_HTH_TetR-type_CS"/>
</dbReference>
<feature type="domain" description="HTH tetR-type" evidence="5">
    <location>
        <begin position="9"/>
        <end position="69"/>
    </location>
</feature>
<evidence type="ECO:0000256" key="2">
    <source>
        <dbReference type="ARBA" id="ARBA00023125"/>
    </source>
</evidence>